<keyword evidence="7" id="KW-0408">Iron</keyword>
<keyword evidence="13" id="KW-1185">Reference proteome</keyword>
<organism evidence="12 13">
    <name type="scientific">Xiamenia xianingshaonis</name>
    <dbReference type="NCBI Taxonomy" id="2682776"/>
    <lineage>
        <taxon>Bacteria</taxon>
        <taxon>Bacillati</taxon>
        <taxon>Actinomycetota</taxon>
        <taxon>Coriobacteriia</taxon>
        <taxon>Eggerthellales</taxon>
        <taxon>Eggerthellaceae</taxon>
        <taxon>Xiamenia</taxon>
    </lineage>
</organism>
<evidence type="ECO:0000256" key="7">
    <source>
        <dbReference type="ARBA" id="ARBA00023004"/>
    </source>
</evidence>
<dbReference type="InterPro" id="IPR006311">
    <property type="entry name" value="TAT_signal"/>
</dbReference>
<evidence type="ECO:0000313" key="12">
    <source>
        <dbReference type="EMBL" id="NHM13612.1"/>
    </source>
</evidence>
<dbReference type="Pfam" id="PF04879">
    <property type="entry name" value="Molybdop_Fe4S4"/>
    <property type="match status" value="1"/>
</dbReference>
<dbReference type="SUPFAM" id="SSF53706">
    <property type="entry name" value="Formate dehydrogenase/DMSO reductase, domains 1-3"/>
    <property type="match status" value="1"/>
</dbReference>
<keyword evidence="8" id="KW-0411">Iron-sulfur</keyword>
<evidence type="ECO:0000256" key="5">
    <source>
        <dbReference type="ARBA" id="ARBA00022729"/>
    </source>
</evidence>
<name>A0ABX0IFM9_9ACTN</name>
<evidence type="ECO:0000256" key="6">
    <source>
        <dbReference type="ARBA" id="ARBA00023002"/>
    </source>
</evidence>
<dbReference type="InterPro" id="IPR006656">
    <property type="entry name" value="Mopterin_OxRdtase"/>
</dbReference>
<sequence length="920" mass="102648">MSQATLTRRNFLMVAGAAAAACAATGCSNMEQQKPADTGNDQPSEAGADQPSEEEAEIIHSSCRACISNCGVLVHVRNGRVVKVEGDPIDPMSKGRMCAKGLAAIQALYNPNRMKYPMKRVGERGGNEWERISWKEAIDTIADNLMEIYEKDPMKLVISTGGGGNPQFFGLHRFLQAFGGGNFFEPGCAQCYLPRMCTQPMLNGCNDTSIADSTVGEIYYTETIPSCLVMWGTDPSQSHVPSGGRAVNDLRMKGMKTVVIDPRFTPDAAKADVWLPVRPGTDVAMANGWTRYIIENKLYDEAWCVKWTNLPFLVNEETMLLYHADELGIGEATDYVVWDANTNAPAAMPWPQDDSLAPVLDGEFEVDGKKSRTAFRAVWDNCAEWTLEHTAEITWCDAAAIEEAVKLYCEGSPHSGIGLGVATDQYAQSAQVPEGVTIIESLMGNACHQGNTIQSRKNQSLGTYFLFPFNLFGPTPLSPTEEVVSRRLGIIEHKGLNYWMASHIPTIMEAMNTGEPYQPEMWIDRSGNKLAMIGGASTFLEAMKKMKFIVHMYMYPTTTSVELADMILPTAEWLETAYGADRCNVWLIRRDVVHTFEHVDETLIWSWIVSALADRGHKEAQMAFDPENCGVAGPYWKTYDEYKGYLAGFMSKSFGEEWTWDECCEKLPAEFMPMEEWITSSYESYEKEDPETGLPAGFATTSHRMEPYAEAMTITGRTGGPSGASFWDNYVLPPASVDYLPLPHYEEPAESPLNDTEFPYVLTEGRVPMYHHGTLRNVPWMREMYPVPQTWVNPVTAKEIGVEEGDWCFVESRRGKIQGRIHITEGIAPKVIYQERFWNPELLDSDDPSRAWKVMNVNMLTKNDKPYNPEFGTYTLRGFTVKVTKADAAPEGVWTQPAEFAPWLPEVTDETGGGYAVYDA</sequence>
<evidence type="ECO:0000256" key="3">
    <source>
        <dbReference type="ARBA" id="ARBA00022505"/>
    </source>
</evidence>
<reference evidence="12 13" key="1">
    <citation type="submission" date="2019-11" db="EMBL/GenBank/DDBJ databases">
        <title>Eggerthellaceae novel genus isolated from the rectal contents of marmort.</title>
        <authorList>
            <person name="Zhang G."/>
        </authorList>
    </citation>
    <scope>NUCLEOTIDE SEQUENCE [LARGE SCALE GENOMIC DNA]</scope>
    <source>
        <strain evidence="13">zg-886</strain>
    </source>
</reference>
<keyword evidence="5 10" id="KW-0732">Signal</keyword>
<dbReference type="PANTHER" id="PTHR43742">
    <property type="entry name" value="TRIMETHYLAMINE-N-OXIDE REDUCTASE"/>
    <property type="match status" value="1"/>
</dbReference>
<evidence type="ECO:0000256" key="9">
    <source>
        <dbReference type="SAM" id="MobiDB-lite"/>
    </source>
</evidence>
<protein>
    <submittedName>
        <fullName evidence="12">Molybdopterin-dependent oxidoreductase</fullName>
    </submittedName>
</protein>
<dbReference type="SMART" id="SM00926">
    <property type="entry name" value="Molybdop_Fe4S4"/>
    <property type="match status" value="1"/>
</dbReference>
<dbReference type="PANTHER" id="PTHR43742:SF9">
    <property type="entry name" value="TETRATHIONATE REDUCTASE SUBUNIT A"/>
    <property type="match status" value="1"/>
</dbReference>
<evidence type="ECO:0000256" key="1">
    <source>
        <dbReference type="ARBA" id="ARBA00010312"/>
    </source>
</evidence>
<evidence type="ECO:0000256" key="10">
    <source>
        <dbReference type="SAM" id="SignalP"/>
    </source>
</evidence>
<dbReference type="Gene3D" id="3.40.50.740">
    <property type="match status" value="2"/>
</dbReference>
<comment type="similarity">
    <text evidence="1">Belongs to the prokaryotic molybdopterin-containing oxidoreductase family.</text>
</comment>
<dbReference type="Gene3D" id="3.40.228.10">
    <property type="entry name" value="Dimethylsulfoxide Reductase, domain 2"/>
    <property type="match status" value="2"/>
</dbReference>
<dbReference type="Gene3D" id="2.40.40.20">
    <property type="match status" value="1"/>
</dbReference>
<dbReference type="RefSeq" id="WP_166338567.1">
    <property type="nucleotide sequence ID" value="NZ_WPCR01000002.1"/>
</dbReference>
<dbReference type="PROSITE" id="PS51318">
    <property type="entry name" value="TAT"/>
    <property type="match status" value="1"/>
</dbReference>
<keyword evidence="3" id="KW-0500">Molybdenum</keyword>
<accession>A0ABX0IFM9</accession>
<comment type="caution">
    <text evidence="12">The sequence shown here is derived from an EMBL/GenBank/DDBJ whole genome shotgun (WGS) entry which is preliminary data.</text>
</comment>
<dbReference type="InterPro" id="IPR050612">
    <property type="entry name" value="Prok_Mopterin_Oxidored"/>
</dbReference>
<dbReference type="InterPro" id="IPR006963">
    <property type="entry name" value="Mopterin_OxRdtase_4Fe-4S_dom"/>
</dbReference>
<dbReference type="InterPro" id="IPR006657">
    <property type="entry name" value="MoPterin_dinucl-bd_dom"/>
</dbReference>
<keyword evidence="6" id="KW-0560">Oxidoreductase</keyword>
<gene>
    <name evidence="12" type="ORF">GMI68_02295</name>
</gene>
<feature type="region of interest" description="Disordered" evidence="9">
    <location>
        <begin position="30"/>
        <end position="54"/>
    </location>
</feature>
<keyword evidence="4" id="KW-0479">Metal-binding</keyword>
<feature type="chain" id="PRO_5046324868" evidence="10">
    <location>
        <begin position="24"/>
        <end position="920"/>
    </location>
</feature>
<dbReference type="Pfam" id="PF01568">
    <property type="entry name" value="Molydop_binding"/>
    <property type="match status" value="1"/>
</dbReference>
<evidence type="ECO:0000256" key="2">
    <source>
        <dbReference type="ARBA" id="ARBA00022485"/>
    </source>
</evidence>
<keyword evidence="2" id="KW-0004">4Fe-4S</keyword>
<dbReference type="Proteomes" id="UP000636394">
    <property type="component" value="Unassembled WGS sequence"/>
</dbReference>
<evidence type="ECO:0000256" key="8">
    <source>
        <dbReference type="ARBA" id="ARBA00023014"/>
    </source>
</evidence>
<proteinExistence type="inferred from homology"/>
<dbReference type="SUPFAM" id="SSF50692">
    <property type="entry name" value="ADC-like"/>
    <property type="match status" value="1"/>
</dbReference>
<dbReference type="PROSITE" id="PS51669">
    <property type="entry name" value="4FE4S_MOW_BIS_MGD"/>
    <property type="match status" value="1"/>
</dbReference>
<evidence type="ECO:0000259" key="11">
    <source>
        <dbReference type="PROSITE" id="PS51669"/>
    </source>
</evidence>
<dbReference type="EMBL" id="WPCR01000002">
    <property type="protein sequence ID" value="NHM13612.1"/>
    <property type="molecule type" value="Genomic_DNA"/>
</dbReference>
<feature type="domain" description="4Fe-4S Mo/W bis-MGD-type" evidence="11">
    <location>
        <begin position="56"/>
        <end position="112"/>
    </location>
</feature>
<dbReference type="Gene3D" id="2.20.25.90">
    <property type="entry name" value="ADC-like domains"/>
    <property type="match status" value="1"/>
</dbReference>
<dbReference type="Pfam" id="PF00384">
    <property type="entry name" value="Molybdopterin"/>
    <property type="match status" value="1"/>
</dbReference>
<evidence type="ECO:0000256" key="4">
    <source>
        <dbReference type="ARBA" id="ARBA00022723"/>
    </source>
</evidence>
<dbReference type="InterPro" id="IPR009010">
    <property type="entry name" value="Asp_de-COase-like_dom_sf"/>
</dbReference>
<evidence type="ECO:0000313" key="13">
    <source>
        <dbReference type="Proteomes" id="UP000636394"/>
    </source>
</evidence>
<feature type="signal peptide" evidence="10">
    <location>
        <begin position="1"/>
        <end position="23"/>
    </location>
</feature>